<evidence type="ECO:0008006" key="5">
    <source>
        <dbReference type="Google" id="ProtNLM"/>
    </source>
</evidence>
<reference evidence="1 4" key="2">
    <citation type="submission" date="2018-11" db="EMBL/GenBank/DDBJ databases">
        <title>Complete genome sequence of Leptospira kmetyi isolate LS 001/16 from soil sample associated with a leptospirosis patient in Kelantan.</title>
        <authorList>
            <person name="Muhammad Yusoff F."/>
            <person name="Muhammad Yusoff S."/>
            <person name="Ahmad M.N."/>
            <person name="Yusof N.Y."/>
            <person name="Aziah I."/>
        </authorList>
    </citation>
    <scope>NUCLEOTIDE SEQUENCE [LARGE SCALE GENOMIC DNA]</scope>
    <source>
        <strain evidence="1 4">LS 001/16</strain>
    </source>
</reference>
<evidence type="ECO:0000313" key="1">
    <source>
        <dbReference type="EMBL" id="AYV56194.1"/>
    </source>
</evidence>
<dbReference type="EMBL" id="NPDP01000016">
    <property type="protein sequence ID" value="PJZ29851.1"/>
    <property type="molecule type" value="Genomic_DNA"/>
</dbReference>
<sequence length="129" mass="14635">MNGPGSFQKRIEQTEGLISFLSETFPLELKSNGEEWPREYEMIHLEKRYKAVFSIFGSFTLIPAEANKVAGTSPIYYLSLDTDSSQQLVWTKPDGEIANDRPQIVDELKNHIQVFESGISQIKLGEKPI</sequence>
<dbReference type="AlphaFoldDB" id="A0A2M9XRQ2"/>
<gene>
    <name evidence="2" type="ORF">CH378_10415</name>
    <name evidence="1" type="ORF">EFP84_12185</name>
</gene>
<evidence type="ECO:0000313" key="3">
    <source>
        <dbReference type="Proteomes" id="UP000231919"/>
    </source>
</evidence>
<reference evidence="2 3" key="1">
    <citation type="submission" date="2017-07" db="EMBL/GenBank/DDBJ databases">
        <title>Leptospira spp. isolated from tropical soils.</title>
        <authorList>
            <person name="Thibeaux R."/>
            <person name="Iraola G."/>
            <person name="Ferres I."/>
            <person name="Bierque E."/>
            <person name="Girault D."/>
            <person name="Soupe-Gilbert M.-E."/>
            <person name="Picardeau M."/>
            <person name="Goarant C."/>
        </authorList>
    </citation>
    <scope>NUCLEOTIDE SEQUENCE [LARGE SCALE GENOMIC DNA]</scope>
    <source>
        <strain evidence="2 3">JW2-C-B1</strain>
    </source>
</reference>
<protein>
    <recommendedName>
        <fullName evidence="5">SMI1/KNR4 family protein</fullName>
    </recommendedName>
</protein>
<evidence type="ECO:0000313" key="4">
    <source>
        <dbReference type="Proteomes" id="UP000276407"/>
    </source>
</evidence>
<dbReference type="EMBL" id="CP033614">
    <property type="protein sequence ID" value="AYV56194.1"/>
    <property type="molecule type" value="Genomic_DNA"/>
</dbReference>
<keyword evidence="3" id="KW-1185">Reference proteome</keyword>
<dbReference type="RefSeq" id="WP_010572891.1">
    <property type="nucleotide sequence ID" value="NZ_CP033614.1"/>
</dbReference>
<evidence type="ECO:0000313" key="2">
    <source>
        <dbReference type="EMBL" id="PJZ29851.1"/>
    </source>
</evidence>
<dbReference type="OrthoDB" id="338963at2"/>
<name>A0A2M9XRQ2_9LEPT</name>
<accession>A0A2M9XRQ2</accession>
<dbReference type="Proteomes" id="UP000231919">
    <property type="component" value="Unassembled WGS sequence"/>
</dbReference>
<organism evidence="1 4">
    <name type="scientific">Leptospira kmetyi</name>
    <dbReference type="NCBI Taxonomy" id="408139"/>
    <lineage>
        <taxon>Bacteria</taxon>
        <taxon>Pseudomonadati</taxon>
        <taxon>Spirochaetota</taxon>
        <taxon>Spirochaetia</taxon>
        <taxon>Leptospirales</taxon>
        <taxon>Leptospiraceae</taxon>
        <taxon>Leptospira</taxon>
    </lineage>
</organism>
<proteinExistence type="predicted"/>
<dbReference type="Proteomes" id="UP000276407">
    <property type="component" value="Chromosome 1"/>
</dbReference>
<dbReference type="NCBIfam" id="NF047540">
    <property type="entry name" value="LIC_13241_dom"/>
    <property type="match status" value="1"/>
</dbReference>
<dbReference type="KEGG" id="lkm:EFP84_12185"/>